<evidence type="ECO:0000313" key="2">
    <source>
        <dbReference type="EMBL" id="KAK7361212.1"/>
    </source>
</evidence>
<keyword evidence="1" id="KW-1133">Transmembrane helix</keyword>
<dbReference type="AlphaFoldDB" id="A0AAN9MV20"/>
<protein>
    <submittedName>
        <fullName evidence="2">Uncharacterized protein</fullName>
    </submittedName>
</protein>
<dbReference type="PANTHER" id="PTHR45727">
    <property type="entry name" value="NPC INTRACELLULAR CHOLESTEROL TRANSPORTER 1"/>
    <property type="match status" value="1"/>
</dbReference>
<dbReference type="GO" id="GO:0032934">
    <property type="term" value="F:sterol binding"/>
    <property type="evidence" value="ECO:0007669"/>
    <property type="project" value="TreeGrafter"/>
</dbReference>
<evidence type="ECO:0000313" key="3">
    <source>
        <dbReference type="Proteomes" id="UP001367508"/>
    </source>
</evidence>
<proteinExistence type="predicted"/>
<reference evidence="2 3" key="1">
    <citation type="submission" date="2024-01" db="EMBL/GenBank/DDBJ databases">
        <title>The genomes of 5 underutilized Papilionoideae crops provide insights into root nodulation and disease resistanc.</title>
        <authorList>
            <person name="Jiang F."/>
        </authorList>
    </citation>
    <scope>NUCLEOTIDE SEQUENCE [LARGE SCALE GENOMIC DNA]</scope>
    <source>
        <strain evidence="2">LVBAO_FW01</strain>
        <tissue evidence="2">Leaves</tissue>
    </source>
</reference>
<sequence length="205" mass="22677">MITFHAIAANANVPENESLHVKYYAIKVATGLELFNVENAKQMHACTPNDKRVDSFPSIKVRSINPDPDIGIGQRKPSLLARYMKEVYASILSIWGVKIVVLAIFVGFALASIAMSTRMEPGLEKEIFLPRDSSESLHMNRLCSISQCNSDSLLNEIARAAVIPNTSYIAKPAASWLDDYLVWMSLEACGCCRKFTNGSYCPPDD</sequence>
<keyword evidence="1" id="KW-0812">Transmembrane</keyword>
<dbReference type="GO" id="GO:0016020">
    <property type="term" value="C:membrane"/>
    <property type="evidence" value="ECO:0007669"/>
    <property type="project" value="TreeGrafter"/>
</dbReference>
<organism evidence="2 3">
    <name type="scientific">Canavalia gladiata</name>
    <name type="common">Sword bean</name>
    <name type="synonym">Dolichos gladiatus</name>
    <dbReference type="NCBI Taxonomy" id="3824"/>
    <lineage>
        <taxon>Eukaryota</taxon>
        <taxon>Viridiplantae</taxon>
        <taxon>Streptophyta</taxon>
        <taxon>Embryophyta</taxon>
        <taxon>Tracheophyta</taxon>
        <taxon>Spermatophyta</taxon>
        <taxon>Magnoliopsida</taxon>
        <taxon>eudicotyledons</taxon>
        <taxon>Gunneridae</taxon>
        <taxon>Pentapetalae</taxon>
        <taxon>rosids</taxon>
        <taxon>fabids</taxon>
        <taxon>Fabales</taxon>
        <taxon>Fabaceae</taxon>
        <taxon>Papilionoideae</taxon>
        <taxon>50 kb inversion clade</taxon>
        <taxon>NPAAA clade</taxon>
        <taxon>indigoferoid/millettioid clade</taxon>
        <taxon>Phaseoleae</taxon>
        <taxon>Canavalia</taxon>
    </lineage>
</organism>
<keyword evidence="1" id="KW-0472">Membrane</keyword>
<dbReference type="Proteomes" id="UP001367508">
    <property type="component" value="Unassembled WGS sequence"/>
</dbReference>
<keyword evidence="3" id="KW-1185">Reference proteome</keyword>
<feature type="transmembrane region" description="Helical" evidence="1">
    <location>
        <begin position="87"/>
        <end position="111"/>
    </location>
</feature>
<dbReference type="EMBL" id="JAYMYQ010000001">
    <property type="protein sequence ID" value="KAK7361212.1"/>
    <property type="molecule type" value="Genomic_DNA"/>
</dbReference>
<gene>
    <name evidence="2" type="ORF">VNO77_03260</name>
</gene>
<accession>A0AAN9MV20</accession>
<dbReference type="GO" id="GO:0015918">
    <property type="term" value="P:sterol transport"/>
    <property type="evidence" value="ECO:0007669"/>
    <property type="project" value="TreeGrafter"/>
</dbReference>
<comment type="caution">
    <text evidence="2">The sequence shown here is derived from an EMBL/GenBank/DDBJ whole genome shotgun (WGS) entry which is preliminary data.</text>
</comment>
<evidence type="ECO:0000256" key="1">
    <source>
        <dbReference type="SAM" id="Phobius"/>
    </source>
</evidence>
<dbReference type="PANTHER" id="PTHR45727:SF2">
    <property type="entry name" value="NPC INTRACELLULAR CHOLESTEROL TRANSPORTER 1"/>
    <property type="match status" value="1"/>
</dbReference>
<name>A0AAN9MV20_CANGL</name>